<dbReference type="InterPro" id="IPR009057">
    <property type="entry name" value="Homeodomain-like_sf"/>
</dbReference>
<sequence>MSAEEHVDPRTRRTRAALARAMAETVLTAPLAEVSVAGLCRTAGVHRTTFYKHFRSVTELADAVLGELFEEIDALGPASDRRVWFEELLEHAAARRRTYAALIGPDGDPALSRAVAERLVAAAGRVLAPAGHDGAAGAATTAARVSGFAAYGAVEAVLLGAEPAAAGRACEPSLTWGEVLPDR</sequence>
<feature type="domain" description="HTH tetR-type" evidence="3">
    <location>
        <begin position="12"/>
        <end position="72"/>
    </location>
</feature>
<evidence type="ECO:0000313" key="4">
    <source>
        <dbReference type="EMBL" id="GAA4289011.1"/>
    </source>
</evidence>
<comment type="caution">
    <text evidence="4">The sequence shown here is derived from an EMBL/GenBank/DDBJ whole genome shotgun (WGS) entry which is preliminary data.</text>
</comment>
<name>A0ABP8EYE0_9MICO</name>
<protein>
    <recommendedName>
        <fullName evidence="3">HTH tetR-type domain-containing protein</fullName>
    </recommendedName>
</protein>
<keyword evidence="5" id="KW-1185">Reference proteome</keyword>
<keyword evidence="1 2" id="KW-0238">DNA-binding</keyword>
<proteinExistence type="predicted"/>
<evidence type="ECO:0000313" key="5">
    <source>
        <dbReference type="Proteomes" id="UP001499841"/>
    </source>
</evidence>
<dbReference type="InterPro" id="IPR001647">
    <property type="entry name" value="HTH_TetR"/>
</dbReference>
<dbReference type="SUPFAM" id="SSF46689">
    <property type="entry name" value="Homeodomain-like"/>
    <property type="match status" value="1"/>
</dbReference>
<evidence type="ECO:0000256" key="2">
    <source>
        <dbReference type="PROSITE-ProRule" id="PRU00335"/>
    </source>
</evidence>
<reference evidence="5" key="1">
    <citation type="journal article" date="2019" name="Int. J. Syst. Evol. Microbiol.">
        <title>The Global Catalogue of Microorganisms (GCM) 10K type strain sequencing project: providing services to taxonomists for standard genome sequencing and annotation.</title>
        <authorList>
            <consortium name="The Broad Institute Genomics Platform"/>
            <consortium name="The Broad Institute Genome Sequencing Center for Infectious Disease"/>
            <person name="Wu L."/>
            <person name="Ma J."/>
        </authorList>
    </citation>
    <scope>NUCLEOTIDE SEQUENCE [LARGE SCALE GENOMIC DNA]</scope>
    <source>
        <strain evidence="5">JCM 17459</strain>
    </source>
</reference>
<dbReference type="EMBL" id="BAABBA010000020">
    <property type="protein sequence ID" value="GAA4289011.1"/>
    <property type="molecule type" value="Genomic_DNA"/>
</dbReference>
<gene>
    <name evidence="4" type="ORF">GCM10022262_33720</name>
</gene>
<organism evidence="4 5">
    <name type="scientific">Georgenia daeguensis</name>
    <dbReference type="NCBI Taxonomy" id="908355"/>
    <lineage>
        <taxon>Bacteria</taxon>
        <taxon>Bacillati</taxon>
        <taxon>Actinomycetota</taxon>
        <taxon>Actinomycetes</taxon>
        <taxon>Micrococcales</taxon>
        <taxon>Bogoriellaceae</taxon>
        <taxon>Georgenia</taxon>
    </lineage>
</organism>
<dbReference type="RefSeq" id="WP_345043752.1">
    <property type="nucleotide sequence ID" value="NZ_BAABBA010000020.1"/>
</dbReference>
<accession>A0ABP8EYE0</accession>
<evidence type="ECO:0000259" key="3">
    <source>
        <dbReference type="PROSITE" id="PS50977"/>
    </source>
</evidence>
<evidence type="ECO:0000256" key="1">
    <source>
        <dbReference type="ARBA" id="ARBA00023125"/>
    </source>
</evidence>
<feature type="DNA-binding region" description="H-T-H motif" evidence="2">
    <location>
        <begin position="35"/>
        <end position="54"/>
    </location>
</feature>
<dbReference type="Gene3D" id="1.10.357.10">
    <property type="entry name" value="Tetracycline Repressor, domain 2"/>
    <property type="match status" value="1"/>
</dbReference>
<dbReference type="PROSITE" id="PS50977">
    <property type="entry name" value="HTH_TETR_2"/>
    <property type="match status" value="1"/>
</dbReference>
<dbReference type="Proteomes" id="UP001499841">
    <property type="component" value="Unassembled WGS sequence"/>
</dbReference>